<dbReference type="EMBL" id="JBHTEC010000004">
    <property type="protein sequence ID" value="MFD0287650.1"/>
    <property type="molecule type" value="Genomic_DNA"/>
</dbReference>
<reference evidence="4" key="1">
    <citation type="journal article" date="2019" name="Int. J. Syst. Evol. Microbiol.">
        <title>The Global Catalogue of Microorganisms (GCM) 10K type strain sequencing project: providing services to taxonomists for standard genome sequencing and annotation.</title>
        <authorList>
            <consortium name="The Broad Institute Genomics Platform"/>
            <consortium name="The Broad Institute Genome Sequencing Center for Infectious Disease"/>
            <person name="Wu L."/>
            <person name="Ma J."/>
        </authorList>
    </citation>
    <scope>NUCLEOTIDE SEQUENCE [LARGE SCALE GENOMIC DNA]</scope>
    <source>
        <strain evidence="4">CGMCC 4.7198</strain>
    </source>
</reference>
<dbReference type="SUPFAM" id="SSF53098">
    <property type="entry name" value="Ribonuclease H-like"/>
    <property type="match status" value="1"/>
</dbReference>
<accession>A0ABW2VTI2</accession>
<name>A0ABW2VTI2_9ACTN</name>
<gene>
    <name evidence="3" type="ORF">ACFQZP_39715</name>
</gene>
<dbReference type="InterPro" id="IPR002559">
    <property type="entry name" value="Transposase_11"/>
</dbReference>
<evidence type="ECO:0000256" key="1">
    <source>
        <dbReference type="SAM" id="MobiDB-lite"/>
    </source>
</evidence>
<evidence type="ECO:0000313" key="3">
    <source>
        <dbReference type="EMBL" id="MFD0287650.1"/>
    </source>
</evidence>
<proteinExistence type="predicted"/>
<sequence>MGPLGARPHGRAARASRRPGRRRPYGRAGQRDNHKRGLGRGLHIRAVLTHPSTGLRTPRLHRSRRRAGTHRKPRRPRRPRRHPSGTGHISQQRAPDDRTLPRRVVASRRSAPATAPTDIADTRLPPTLVRVIEYRVDGQADIVRLITSLTDHEKYPAAELAALYARRWGIELVFDEIKTHQRGRPVLRSQTPDGVRQEIYAHLIVHHATRDLLAAAARLHQSTAERTSFT</sequence>
<protein>
    <submittedName>
        <fullName evidence="3">Transposase</fullName>
    </submittedName>
</protein>
<feature type="compositionally biased region" description="Basic residues" evidence="1">
    <location>
        <begin position="58"/>
        <end position="83"/>
    </location>
</feature>
<dbReference type="RefSeq" id="WP_381301591.1">
    <property type="nucleotide sequence ID" value="NZ_JBHTEC010000004.1"/>
</dbReference>
<comment type="caution">
    <text evidence="3">The sequence shown here is derived from an EMBL/GenBank/DDBJ whole genome shotgun (WGS) entry which is preliminary data.</text>
</comment>
<dbReference type="Pfam" id="PF01609">
    <property type="entry name" value="DDE_Tnp_1"/>
    <property type="match status" value="1"/>
</dbReference>
<evidence type="ECO:0000259" key="2">
    <source>
        <dbReference type="Pfam" id="PF01609"/>
    </source>
</evidence>
<evidence type="ECO:0000313" key="4">
    <source>
        <dbReference type="Proteomes" id="UP001596957"/>
    </source>
</evidence>
<dbReference type="PANTHER" id="PTHR33258:SF1">
    <property type="entry name" value="TRANSPOSASE INSL FOR INSERTION SEQUENCE ELEMENT IS186A-RELATED"/>
    <property type="match status" value="1"/>
</dbReference>
<feature type="domain" description="Transposase IS4-like" evidence="2">
    <location>
        <begin position="52"/>
        <end position="205"/>
    </location>
</feature>
<dbReference type="Proteomes" id="UP001596957">
    <property type="component" value="Unassembled WGS sequence"/>
</dbReference>
<dbReference type="PANTHER" id="PTHR33258">
    <property type="entry name" value="TRANSPOSASE INSL FOR INSERTION SEQUENCE ELEMENT IS186A-RELATED"/>
    <property type="match status" value="1"/>
</dbReference>
<organism evidence="3 4">
    <name type="scientific">Streptomyces lutosisoli</name>
    <dbReference type="NCBI Taxonomy" id="2665721"/>
    <lineage>
        <taxon>Bacteria</taxon>
        <taxon>Bacillati</taxon>
        <taxon>Actinomycetota</taxon>
        <taxon>Actinomycetes</taxon>
        <taxon>Kitasatosporales</taxon>
        <taxon>Streptomycetaceae</taxon>
        <taxon>Streptomyces</taxon>
    </lineage>
</organism>
<dbReference type="Gene3D" id="3.90.350.10">
    <property type="entry name" value="Transposase Inhibitor Protein From Tn5, Chain A, domain 1"/>
    <property type="match status" value="1"/>
</dbReference>
<feature type="compositionally biased region" description="Low complexity" evidence="1">
    <location>
        <begin position="102"/>
        <end position="119"/>
    </location>
</feature>
<feature type="region of interest" description="Disordered" evidence="1">
    <location>
        <begin position="1"/>
        <end position="119"/>
    </location>
</feature>
<dbReference type="InterPro" id="IPR012337">
    <property type="entry name" value="RNaseH-like_sf"/>
</dbReference>
<keyword evidence="4" id="KW-1185">Reference proteome</keyword>
<feature type="compositionally biased region" description="Basic residues" evidence="1">
    <location>
        <begin position="8"/>
        <end position="25"/>
    </location>
</feature>